<protein>
    <submittedName>
        <fullName evidence="3">Transferase</fullName>
    </submittedName>
</protein>
<dbReference type="Pfam" id="PF00534">
    <property type="entry name" value="Glycos_transf_1"/>
    <property type="match status" value="1"/>
</dbReference>
<dbReference type="GO" id="GO:0016757">
    <property type="term" value="F:glycosyltransferase activity"/>
    <property type="evidence" value="ECO:0007669"/>
    <property type="project" value="InterPro"/>
</dbReference>
<dbReference type="Pfam" id="PF13439">
    <property type="entry name" value="Glyco_transf_4"/>
    <property type="match status" value="1"/>
</dbReference>
<gene>
    <name evidence="3" type="ORF">CAL20_17310</name>
</gene>
<organism evidence="3 4">
    <name type="scientific">Bordetella genomosp. 4</name>
    <dbReference type="NCBI Taxonomy" id="463044"/>
    <lineage>
        <taxon>Bacteria</taxon>
        <taxon>Pseudomonadati</taxon>
        <taxon>Pseudomonadota</taxon>
        <taxon>Betaproteobacteria</taxon>
        <taxon>Burkholderiales</taxon>
        <taxon>Alcaligenaceae</taxon>
        <taxon>Bordetella</taxon>
    </lineage>
</organism>
<keyword evidence="4" id="KW-1185">Reference proteome</keyword>
<dbReference type="InterPro" id="IPR001296">
    <property type="entry name" value="Glyco_trans_1"/>
</dbReference>
<name>A0A261TY92_9BORD</name>
<evidence type="ECO:0000313" key="3">
    <source>
        <dbReference type="EMBL" id="OZI54251.1"/>
    </source>
</evidence>
<feature type="domain" description="Glycosyl transferase family 1" evidence="1">
    <location>
        <begin position="204"/>
        <end position="353"/>
    </location>
</feature>
<dbReference type="Proteomes" id="UP000216885">
    <property type="component" value="Unassembled WGS sequence"/>
</dbReference>
<feature type="domain" description="Glycosyltransferase subfamily 4-like N-terminal" evidence="2">
    <location>
        <begin position="14"/>
        <end position="167"/>
    </location>
</feature>
<reference evidence="3 4" key="1">
    <citation type="submission" date="2017-05" db="EMBL/GenBank/DDBJ databases">
        <title>Complete and WGS of Bordetella genogroups.</title>
        <authorList>
            <person name="Spilker T."/>
            <person name="LiPuma J."/>
        </authorList>
    </citation>
    <scope>NUCLEOTIDE SEQUENCE [LARGE SCALE GENOMIC DNA]</scope>
    <source>
        <strain evidence="3 4">AU9919</strain>
    </source>
</reference>
<evidence type="ECO:0000259" key="2">
    <source>
        <dbReference type="Pfam" id="PF13439"/>
    </source>
</evidence>
<proteinExistence type="predicted"/>
<sequence>MKILYTNFHPRNGGGHTTYITSLAKALAGDHQITVAAPETSRLFRYAGAIPGVRTVGMRFTTRLSSWFGERAALRRLIAQERYDIVHVNGSADHKQVMLALIGMRHRPRVVFTKHNDHPLDSLGHRMRAAMATDHVIAVSDFVRNMVMASPYRRVPITTIRHGIDTDYFAPIDVTQSPETESSSVEALRDHYFGPSWRGRLLLGSAGGTDYAKGWLDLVDAAGSLPTDLRERIFILVAGDLPNDDKRARVRAAGMQDQVFFPGLLDDVRDALACCHVGFVLSYREALSYACREVMSLGLPALVSNAGGLPENVRDGEDGWIVPVRDVPAIARTLTSMLQDPSRVSIMGAAARRSAVDFFGLDDFARATLDVYRNTVSA</sequence>
<accession>A0A261TY92</accession>
<evidence type="ECO:0000259" key="1">
    <source>
        <dbReference type="Pfam" id="PF00534"/>
    </source>
</evidence>
<dbReference type="RefSeq" id="WP_094838494.1">
    <property type="nucleotide sequence ID" value="NZ_NEVQ01000017.1"/>
</dbReference>
<dbReference type="SUPFAM" id="SSF53756">
    <property type="entry name" value="UDP-Glycosyltransferase/glycogen phosphorylase"/>
    <property type="match status" value="1"/>
</dbReference>
<dbReference type="PANTHER" id="PTHR12526">
    <property type="entry name" value="GLYCOSYLTRANSFERASE"/>
    <property type="match status" value="1"/>
</dbReference>
<dbReference type="InterPro" id="IPR028098">
    <property type="entry name" value="Glyco_trans_4-like_N"/>
</dbReference>
<keyword evidence="3" id="KW-0808">Transferase</keyword>
<evidence type="ECO:0000313" key="4">
    <source>
        <dbReference type="Proteomes" id="UP000216885"/>
    </source>
</evidence>
<dbReference type="Gene3D" id="3.40.50.2000">
    <property type="entry name" value="Glycogen Phosphorylase B"/>
    <property type="match status" value="2"/>
</dbReference>
<dbReference type="AlphaFoldDB" id="A0A261TY92"/>
<dbReference type="EMBL" id="NEVQ01000017">
    <property type="protein sequence ID" value="OZI54251.1"/>
    <property type="molecule type" value="Genomic_DNA"/>
</dbReference>
<comment type="caution">
    <text evidence="3">The sequence shown here is derived from an EMBL/GenBank/DDBJ whole genome shotgun (WGS) entry which is preliminary data.</text>
</comment>